<comment type="caution">
    <text evidence="2">The sequence shown here is derived from an EMBL/GenBank/DDBJ whole genome shotgun (WGS) entry which is preliminary data.</text>
</comment>
<keyword evidence="1" id="KW-0812">Transmembrane</keyword>
<keyword evidence="1" id="KW-1133">Transmembrane helix</keyword>
<dbReference type="Proteomes" id="UP000540787">
    <property type="component" value="Unassembled WGS sequence"/>
</dbReference>
<gene>
    <name evidence="2" type="ORF">HD842_002532</name>
</gene>
<protein>
    <submittedName>
        <fullName evidence="2">Uncharacterized protein</fullName>
    </submittedName>
</protein>
<dbReference type="AlphaFoldDB" id="A0A7W9X0Y8"/>
<evidence type="ECO:0000313" key="2">
    <source>
        <dbReference type="EMBL" id="MBB6134390.1"/>
    </source>
</evidence>
<dbReference type="RefSeq" id="WP_183554888.1">
    <property type="nucleotide sequence ID" value="NZ_JACHBX010000002.1"/>
</dbReference>
<dbReference type="EMBL" id="JACHBX010000002">
    <property type="protein sequence ID" value="MBB6134390.1"/>
    <property type="molecule type" value="Genomic_DNA"/>
</dbReference>
<evidence type="ECO:0000313" key="3">
    <source>
        <dbReference type="Proteomes" id="UP000540787"/>
    </source>
</evidence>
<sequence>MFSTATLVQTASAVPYSLLFSMTIYLALLGGVALFFRPLLVGIGRALYLTVRPRPSKSALPSKSA</sequence>
<keyword evidence="3" id="KW-1185">Reference proteome</keyword>
<reference evidence="2 3" key="1">
    <citation type="submission" date="2020-08" db="EMBL/GenBank/DDBJ databases">
        <title>The Agave Microbiome: Exploring the role of microbial communities in plant adaptations to desert environments.</title>
        <authorList>
            <person name="Partida-Martinez L.P."/>
        </authorList>
    </citation>
    <scope>NUCLEOTIDE SEQUENCE [LARGE SCALE GENOMIC DNA]</scope>
    <source>
        <strain evidence="2 3">AT3.2</strain>
    </source>
</reference>
<organism evidence="2 3">
    <name type="scientific">Massilia aurea</name>
    <dbReference type="NCBI Taxonomy" id="373040"/>
    <lineage>
        <taxon>Bacteria</taxon>
        <taxon>Pseudomonadati</taxon>
        <taxon>Pseudomonadota</taxon>
        <taxon>Betaproteobacteria</taxon>
        <taxon>Burkholderiales</taxon>
        <taxon>Oxalobacteraceae</taxon>
        <taxon>Telluria group</taxon>
        <taxon>Massilia</taxon>
    </lineage>
</organism>
<accession>A0A7W9X0Y8</accession>
<evidence type="ECO:0000256" key="1">
    <source>
        <dbReference type="SAM" id="Phobius"/>
    </source>
</evidence>
<proteinExistence type="predicted"/>
<feature type="transmembrane region" description="Helical" evidence="1">
    <location>
        <begin position="23"/>
        <end position="48"/>
    </location>
</feature>
<keyword evidence="1" id="KW-0472">Membrane</keyword>
<name>A0A7W9X0Y8_9BURK</name>